<dbReference type="EMBL" id="MN056359">
    <property type="protein sequence ID" value="QGW48647.1"/>
    <property type="molecule type" value="Genomic_DNA"/>
</dbReference>
<evidence type="ECO:0000313" key="5">
    <source>
        <dbReference type="EMBL" id="QGW48647.1"/>
    </source>
</evidence>
<evidence type="ECO:0000313" key="2">
    <source>
        <dbReference type="EMBL" id="AGC81717.1"/>
    </source>
</evidence>
<reference evidence="3" key="3">
    <citation type="submission" date="2014-04" db="EMBL/GenBank/DDBJ databases">
        <authorList>
            <person name="Jeong Y.-M."/>
            <person name="Chung W.-H."/>
            <person name="Mun J.-H."/>
            <person name="Kim N."/>
            <person name="Yu H.-J."/>
        </authorList>
    </citation>
    <scope>NUCLEOTIDE SEQUENCE</scope>
</reference>
<dbReference type="EMBL" id="MN056360">
    <property type="protein sequence ID" value="QGW48328.1"/>
    <property type="molecule type" value="Genomic_DNA"/>
</dbReference>
<feature type="region of interest" description="Disordered" evidence="1">
    <location>
        <begin position="1"/>
        <end position="21"/>
    </location>
</feature>
<dbReference type="EMBL" id="KC193578">
    <property type="protein sequence ID" value="AGC81717.1"/>
    <property type="molecule type" value="Genomic_DNA"/>
</dbReference>
<evidence type="ECO:0000313" key="3">
    <source>
        <dbReference type="EMBL" id="AIE42587.1"/>
    </source>
</evidence>
<dbReference type="EMBL" id="KJ716484">
    <property type="protein sequence ID" value="AIE42587.1"/>
    <property type="molecule type" value="Genomic_DNA"/>
</dbReference>
<reference evidence="4" key="4">
    <citation type="submission" date="2019-06" db="EMBL/GenBank/DDBJ databases">
        <title>Complete mitochondrial genome sequencing of NWB CMS and Normal type.</title>
        <authorList>
            <person name="Zhang L."/>
            <person name="Wang Q."/>
            <person name="Wang Y."/>
        </authorList>
    </citation>
    <scope>NUCLEOTIDE SEQUENCE</scope>
    <source>
        <strain evidence="4">YB-A</strain>
        <strain evidence="5">YB-B</strain>
    </source>
</reference>
<reference evidence="3" key="2">
    <citation type="journal article" date="2014" name="Mitochondrial DNA">
        <title>The complete mitochondrial genome of cultivated radish WK10039 (Raphanus sativus L.).</title>
        <authorList>
            <person name="Jeong Y.M."/>
            <person name="Chung W.H."/>
            <person name="Choi A.Y."/>
            <person name="Mun J.H."/>
            <person name="Kim N."/>
            <person name="Yu H.J."/>
        </authorList>
    </citation>
    <scope>NUCLEOTIDE SEQUENCE</scope>
</reference>
<organism evidence="2">
    <name type="scientific">Raphanus sativus</name>
    <name type="common">Radish</name>
    <name type="synonym">Raphanus raphanistrum var. sativus</name>
    <dbReference type="NCBI Taxonomy" id="3726"/>
    <lineage>
        <taxon>Eukaryota</taxon>
        <taxon>Viridiplantae</taxon>
        <taxon>Streptophyta</taxon>
        <taxon>Embryophyta</taxon>
        <taxon>Tracheophyta</taxon>
        <taxon>Spermatophyta</taxon>
        <taxon>Magnoliopsida</taxon>
        <taxon>eudicotyledons</taxon>
        <taxon>Gunneridae</taxon>
        <taxon>Pentapetalae</taxon>
        <taxon>rosids</taxon>
        <taxon>malvids</taxon>
        <taxon>Brassicales</taxon>
        <taxon>Brassicaceae</taxon>
        <taxon>Brassiceae</taxon>
        <taxon>Raphanus</taxon>
    </lineage>
</organism>
<accession>R9QTC7</accession>
<gene>
    <name evidence="4" type="primary">orf83c</name>
    <name evidence="2" type="ORF">DCGMS_00570</name>
    <name evidence="3" type="ORF">RadishMT_p057</name>
</gene>
<feature type="compositionally biased region" description="Polar residues" evidence="1">
    <location>
        <begin position="1"/>
        <end position="14"/>
    </location>
</feature>
<name>R9QTC7_RAPSA</name>
<evidence type="ECO:0000313" key="4">
    <source>
        <dbReference type="EMBL" id="QGW48328.1"/>
    </source>
</evidence>
<evidence type="ECO:0000256" key="1">
    <source>
        <dbReference type="SAM" id="MobiDB-lite"/>
    </source>
</evidence>
<geneLocation type="mitochondrion" evidence="2"/>
<dbReference type="AlphaFoldDB" id="R9QTC7"/>
<protein>
    <submittedName>
        <fullName evidence="2">Uncharacterized protein</fullName>
    </submittedName>
</protein>
<keyword evidence="2" id="KW-0496">Mitochondrion</keyword>
<reference evidence="2" key="1">
    <citation type="journal article" date="2013" name="Theor. Appl. Genet.">
        <title>Complete mitochondrial genome sequence and identification of a candidate gene responsible for cytoplasmic male sterility in radish (Raphanus sativus L.) containing DCGMS cytoplasm.</title>
        <authorList>
            <person name="Park J.Y."/>
            <person name="Lee Y.P."/>
            <person name="Lee J."/>
            <person name="Choi B.S."/>
            <person name="Kim S."/>
            <person name="Yang T.J."/>
        </authorList>
    </citation>
    <scope>NUCLEOTIDE SEQUENCE</scope>
    <source>
        <strain evidence="2">DCGMS</strain>
    </source>
</reference>
<sequence>MTERNASGRMNTKGRSIKETKKAMNEEVGPFTLFLLVTLGADLINALQREGRLGLSHVGMAEHKRFENEVKIRKGREKTERKR</sequence>
<proteinExistence type="predicted"/>